<dbReference type="AlphaFoldDB" id="A0A9Q3XEY0"/>
<name>A0A9Q3XEY0_9SPHN</name>
<gene>
    <name evidence="1" type="ORF">KUV31_13405</name>
</gene>
<dbReference type="PROSITE" id="PS51257">
    <property type="entry name" value="PROKAR_LIPOPROTEIN"/>
    <property type="match status" value="1"/>
</dbReference>
<comment type="caution">
    <text evidence="1">The sequence shown here is derived from an EMBL/GenBank/DDBJ whole genome shotgun (WGS) entry which is preliminary data.</text>
</comment>
<proteinExistence type="predicted"/>
<protein>
    <recommendedName>
        <fullName evidence="3">Lipoprotein</fullName>
    </recommendedName>
</protein>
<reference evidence="1" key="1">
    <citation type="submission" date="2021-06" db="EMBL/GenBank/DDBJ databases">
        <title>50 bacteria genomes isolated from Dapeng, Shenzhen, China.</title>
        <authorList>
            <person name="Zheng W."/>
            <person name="Yu S."/>
            <person name="Huang Y."/>
        </authorList>
    </citation>
    <scope>NUCLEOTIDE SEQUENCE</scope>
    <source>
        <strain evidence="1">DP4N28-2</strain>
    </source>
</reference>
<evidence type="ECO:0000313" key="2">
    <source>
        <dbReference type="Proteomes" id="UP000824927"/>
    </source>
</evidence>
<dbReference type="RefSeq" id="WP_222405977.1">
    <property type="nucleotide sequence ID" value="NZ_JAHVKP010000001.1"/>
</dbReference>
<organism evidence="1 2">
    <name type="scientific">Qipengyuania aquimaris</name>
    <dbReference type="NCBI Taxonomy" id="255984"/>
    <lineage>
        <taxon>Bacteria</taxon>
        <taxon>Pseudomonadati</taxon>
        <taxon>Pseudomonadota</taxon>
        <taxon>Alphaproteobacteria</taxon>
        <taxon>Sphingomonadales</taxon>
        <taxon>Erythrobacteraceae</taxon>
        <taxon>Qipengyuania</taxon>
    </lineage>
</organism>
<dbReference type="Proteomes" id="UP000824927">
    <property type="component" value="Unassembled WGS sequence"/>
</dbReference>
<evidence type="ECO:0000313" key="1">
    <source>
        <dbReference type="EMBL" id="MBY6219340.1"/>
    </source>
</evidence>
<sequence length="153" mass="16727">MIRLVALTALVPFLAACEPEPTPDAEPPLPQPQVMERENERLGHLAGSPRSGDFKVNFSEPFIQFENRGEEMSISQPYGGPRYRVVDVMRGGDETTWIFRGLEGAVPGEEPFILTIEKLPCTNPLTGDQTGYVATLGTSLEPRKAQSCAAPAR</sequence>
<dbReference type="EMBL" id="JAHVKP010000001">
    <property type="protein sequence ID" value="MBY6219340.1"/>
    <property type="molecule type" value="Genomic_DNA"/>
</dbReference>
<evidence type="ECO:0008006" key="3">
    <source>
        <dbReference type="Google" id="ProtNLM"/>
    </source>
</evidence>
<accession>A0A9Q3XEY0</accession>